<dbReference type="Gene3D" id="1.10.520.10">
    <property type="match status" value="1"/>
</dbReference>
<reference evidence="21" key="1">
    <citation type="journal article" date="2025" name="Foods">
        <title>Unveiling the Microbial Signatures of Arabica Coffee Cherries: Insights into Ripeness Specific Diversity, Functional Traits, and Implications for Quality and Safety.</title>
        <authorList>
            <consortium name="RefSeq"/>
            <person name="Tenea G.N."/>
            <person name="Cifuentes V."/>
            <person name="Reyes P."/>
            <person name="Cevallos-Vallejos M."/>
        </authorList>
    </citation>
    <scope>NUCLEOTIDE SEQUENCE [LARGE SCALE GENOMIC DNA]</scope>
</reference>
<evidence type="ECO:0000256" key="9">
    <source>
        <dbReference type="ARBA" id="ARBA00023004"/>
    </source>
</evidence>
<feature type="binding site" evidence="16">
    <location>
        <position position="103"/>
    </location>
    <ligand>
        <name>Ca(2+)</name>
        <dbReference type="ChEBI" id="CHEBI:29108"/>
        <label>1</label>
    </ligand>
</feature>
<dbReference type="OrthoDB" id="2113341at2759"/>
<evidence type="ECO:0000256" key="7">
    <source>
        <dbReference type="ARBA" id="ARBA00022729"/>
    </source>
</evidence>
<dbReference type="GO" id="GO:0048511">
    <property type="term" value="P:rhythmic process"/>
    <property type="evidence" value="ECO:0007669"/>
    <property type="project" value="UniProtKB-KW"/>
</dbReference>
<sequence length="351" mass="39190">MYCVEICRRPTFPFSRKAIKGEMANRIPRSSSCFFIFLLLPLLLQFCSGKSDLQLNYYSESCPRAEEIIKEQVVNLYHKHGNTAISWVRNIFHDCMVKSCDASLLLDNAPGMESEKNSARSFGMRNFKYINTIKQALESECPGTVSCADIVALSARDGVVLLGGPEIEMKTGRKDSKVSHAADVDSLIPNHNDSMSSVLSRFQSVGIDAEGTVALLGGHSVGRIHCINFVDRLYPNADPTLNPAHVEYLKRRCPSPKPDPKAVEYSRDDLATPMVLDNLYYKSILDGKGLLIVDQELASDPLTSPFVQKMAADNDYFHDQFSRALLILSENNPLLNDEGEIRKDCRFANKK</sequence>
<feature type="binding site" evidence="16">
    <location>
        <position position="97"/>
    </location>
    <ligand>
        <name>Ca(2+)</name>
        <dbReference type="ChEBI" id="CHEBI:29108"/>
        <label>1</label>
    </ligand>
</feature>
<dbReference type="GO" id="GO:0140825">
    <property type="term" value="F:lactoperoxidase activity"/>
    <property type="evidence" value="ECO:0007669"/>
    <property type="project" value="UniProtKB-EC"/>
</dbReference>
<organism evidence="21 22">
    <name type="scientific">Coffea arabica</name>
    <name type="common">Arabian coffee</name>
    <dbReference type="NCBI Taxonomy" id="13443"/>
    <lineage>
        <taxon>Eukaryota</taxon>
        <taxon>Viridiplantae</taxon>
        <taxon>Streptophyta</taxon>
        <taxon>Embryophyta</taxon>
        <taxon>Tracheophyta</taxon>
        <taxon>Spermatophyta</taxon>
        <taxon>Magnoliopsida</taxon>
        <taxon>eudicotyledons</taxon>
        <taxon>Gunneridae</taxon>
        <taxon>Pentapetalae</taxon>
        <taxon>asterids</taxon>
        <taxon>lamiids</taxon>
        <taxon>Gentianales</taxon>
        <taxon>Rubiaceae</taxon>
        <taxon>Ixoroideae</taxon>
        <taxon>Gardenieae complex</taxon>
        <taxon>Bertiereae - Coffeeae clade</taxon>
        <taxon>Coffeeae</taxon>
        <taxon>Coffea</taxon>
    </lineage>
</organism>
<dbReference type="SUPFAM" id="SSF48113">
    <property type="entry name" value="Heme-dependent peroxidases"/>
    <property type="match status" value="1"/>
</dbReference>
<gene>
    <name evidence="22" type="primary">LOC113694641</name>
</gene>
<feature type="binding site" evidence="16">
    <location>
        <position position="115"/>
    </location>
    <ligand>
        <name>Ca(2+)</name>
        <dbReference type="ChEBI" id="CHEBI:29108"/>
        <label>1</label>
    </ligand>
</feature>
<feature type="site" description="Transition state stabilizer" evidence="17">
    <location>
        <position position="89"/>
    </location>
</feature>
<evidence type="ECO:0000313" key="21">
    <source>
        <dbReference type="Proteomes" id="UP001652660"/>
    </source>
</evidence>
<keyword evidence="8 19" id="KW-0560">Oxidoreductase</keyword>
<dbReference type="PROSITE" id="PS50873">
    <property type="entry name" value="PEROXIDASE_4"/>
    <property type="match status" value="1"/>
</dbReference>
<evidence type="ECO:0000256" key="11">
    <source>
        <dbReference type="ARBA" id="ARBA00023157"/>
    </source>
</evidence>
<reference evidence="22" key="2">
    <citation type="submission" date="2025-08" db="UniProtKB">
        <authorList>
            <consortium name="RefSeq"/>
        </authorList>
    </citation>
    <scope>IDENTIFICATION</scope>
    <source>
        <tissue evidence="22">Leaves</tissue>
    </source>
</reference>
<keyword evidence="4 19" id="KW-0575">Peroxidase</keyword>
<keyword evidence="12" id="KW-0325">Glycoprotein</keyword>
<comment type="catalytic activity">
    <reaction evidence="1 19">
        <text>2 a phenolic donor + H2O2 = 2 a phenolic radical donor + 2 H2O</text>
        <dbReference type="Rhea" id="RHEA:56136"/>
        <dbReference type="ChEBI" id="CHEBI:15377"/>
        <dbReference type="ChEBI" id="CHEBI:16240"/>
        <dbReference type="ChEBI" id="CHEBI:139520"/>
        <dbReference type="ChEBI" id="CHEBI:139521"/>
        <dbReference type="EC" id="1.11.1.7"/>
    </reaction>
</comment>
<dbReference type="PRINTS" id="PR00461">
    <property type="entry name" value="PLPEROXIDASE"/>
</dbReference>
<evidence type="ECO:0000256" key="8">
    <source>
        <dbReference type="ARBA" id="ARBA00023002"/>
    </source>
</evidence>
<keyword evidence="9 16" id="KW-0408">Iron</keyword>
<dbReference type="PANTHER" id="PTHR31517">
    <property type="match status" value="1"/>
</dbReference>
<feature type="disulfide bond" evidence="18">
    <location>
        <begin position="226"/>
        <end position="253"/>
    </location>
</feature>
<dbReference type="FunFam" id="1.10.420.10:FF:000007">
    <property type="entry name" value="Peroxidase"/>
    <property type="match status" value="1"/>
</dbReference>
<feature type="disulfide bond" evidence="18">
    <location>
        <begin position="62"/>
        <end position="141"/>
    </location>
</feature>
<dbReference type="InterPro" id="IPR000823">
    <property type="entry name" value="Peroxidase_pln"/>
</dbReference>
<dbReference type="GO" id="GO:0006979">
    <property type="term" value="P:response to oxidative stress"/>
    <property type="evidence" value="ECO:0007669"/>
    <property type="project" value="UniProtKB-UniRule"/>
</dbReference>
<feature type="binding site" evidence="16">
    <location>
        <position position="269"/>
    </location>
    <ligand>
        <name>Ca(2+)</name>
        <dbReference type="ChEBI" id="CHEBI:29108"/>
        <label>2</label>
    </ligand>
</feature>
<keyword evidence="11 18" id="KW-1015">Disulfide bond</keyword>
<dbReference type="GeneID" id="113694641"/>
<comment type="function">
    <text evidence="2">Removal of H(2)O(2), oxidation of toxic reductants, biosynthesis and degradation of lignin, suberization, auxin catabolism, response to environmental stresses such as wounding, pathogen attack and oxidative stress. These functions might be dependent on each isozyme/isoform in each plant tissue.</text>
</comment>
<dbReference type="InterPro" id="IPR010255">
    <property type="entry name" value="Haem_peroxidase_sf"/>
</dbReference>
<comment type="subcellular location">
    <subcellularLocation>
        <location evidence="19">Secreted</location>
    </subcellularLocation>
</comment>
<feature type="disulfide bond" evidence="18">
    <location>
        <begin position="95"/>
        <end position="100"/>
    </location>
</feature>
<dbReference type="Proteomes" id="UP001652660">
    <property type="component" value="Chromosome 6e"/>
</dbReference>
<evidence type="ECO:0000256" key="10">
    <source>
        <dbReference type="ARBA" id="ARBA00023108"/>
    </source>
</evidence>
<evidence type="ECO:0000256" key="14">
    <source>
        <dbReference type="PIRSR" id="PIRSR600823-1"/>
    </source>
</evidence>
<keyword evidence="5 19" id="KW-0349">Heme</keyword>
<feature type="binding site" evidence="16">
    <location>
        <position position="101"/>
    </location>
    <ligand>
        <name>Ca(2+)</name>
        <dbReference type="ChEBI" id="CHEBI:29108"/>
        <label>1</label>
    </ligand>
</feature>
<keyword evidence="6 16" id="KW-0479">Metal-binding</keyword>
<keyword evidence="7" id="KW-0732">Signal</keyword>
<evidence type="ECO:0000313" key="22">
    <source>
        <dbReference type="RefSeq" id="XP_027069291.1"/>
    </source>
</evidence>
<evidence type="ECO:0000256" key="13">
    <source>
        <dbReference type="ARBA" id="ARBA00023324"/>
    </source>
</evidence>
<keyword evidence="10" id="KW-0090">Biological rhythms</keyword>
<dbReference type="PANTHER" id="PTHR31517:SF80">
    <property type="entry name" value="PEROXIDASE"/>
    <property type="match status" value="1"/>
</dbReference>
<evidence type="ECO:0000256" key="18">
    <source>
        <dbReference type="PIRSR" id="PIRSR600823-5"/>
    </source>
</evidence>
<keyword evidence="16 19" id="KW-0106">Calcium</keyword>
<evidence type="ECO:0000256" key="3">
    <source>
        <dbReference type="ARBA" id="ARBA00012313"/>
    </source>
</evidence>
<dbReference type="InterPro" id="IPR033905">
    <property type="entry name" value="Secretory_peroxidase"/>
</dbReference>
<evidence type="ECO:0000259" key="20">
    <source>
        <dbReference type="PROSITE" id="PS50873"/>
    </source>
</evidence>
<evidence type="ECO:0000256" key="4">
    <source>
        <dbReference type="ARBA" id="ARBA00022559"/>
    </source>
</evidence>
<dbReference type="CDD" id="cd00693">
    <property type="entry name" value="secretory_peroxidase"/>
    <property type="match status" value="1"/>
</dbReference>
<dbReference type="GO" id="GO:0020037">
    <property type="term" value="F:heme binding"/>
    <property type="evidence" value="ECO:0007669"/>
    <property type="project" value="UniProtKB-UniRule"/>
</dbReference>
<feature type="binding site" evidence="15">
    <location>
        <position position="189"/>
    </location>
    <ligand>
        <name>substrate</name>
    </ligand>
</feature>
<keyword evidence="19" id="KW-0964">Secreted</keyword>
<dbReference type="FunFam" id="1.10.520.10:FF:000010">
    <property type="entry name" value="Peroxidase"/>
    <property type="match status" value="1"/>
</dbReference>
<dbReference type="AlphaFoldDB" id="A0A6P6SU30"/>
<dbReference type="EC" id="1.11.1.7" evidence="3 19"/>
<feature type="binding site" evidence="16">
    <location>
        <position position="94"/>
    </location>
    <ligand>
        <name>Ca(2+)</name>
        <dbReference type="ChEBI" id="CHEBI:29108"/>
        <label>1</label>
    </ligand>
</feature>
<evidence type="ECO:0000256" key="12">
    <source>
        <dbReference type="ARBA" id="ARBA00023180"/>
    </source>
</evidence>
<comment type="cofactor">
    <cofactor evidence="16 19">
        <name>heme b</name>
        <dbReference type="ChEBI" id="CHEBI:60344"/>
    </cofactor>
    <text evidence="16 19">Binds 1 heme b (iron(II)-protoporphyrin IX) group per subunit.</text>
</comment>
<keyword evidence="13 19" id="KW-0376">Hydrogen peroxide</keyword>
<protein>
    <recommendedName>
        <fullName evidence="3 19">Peroxidase</fullName>
        <ecNumber evidence="3 19">1.11.1.7</ecNumber>
    </recommendedName>
</protein>
<proteinExistence type="inferred from homology"/>
<dbReference type="InterPro" id="IPR002016">
    <property type="entry name" value="Haem_peroxidase"/>
</dbReference>
<dbReference type="GO" id="GO:0042744">
    <property type="term" value="P:hydrogen peroxide catabolic process"/>
    <property type="evidence" value="ECO:0007669"/>
    <property type="project" value="UniProtKB-KW"/>
</dbReference>
<feature type="disulfide bond" evidence="18">
    <location>
        <begin position="147"/>
        <end position="345"/>
    </location>
</feature>
<evidence type="ECO:0000256" key="1">
    <source>
        <dbReference type="ARBA" id="ARBA00000189"/>
    </source>
</evidence>
<feature type="binding site" evidence="16">
    <location>
        <position position="272"/>
    </location>
    <ligand>
        <name>Ca(2+)</name>
        <dbReference type="ChEBI" id="CHEBI:29108"/>
        <label>2</label>
    </ligand>
</feature>
<evidence type="ECO:0000256" key="16">
    <source>
        <dbReference type="PIRSR" id="PIRSR600823-3"/>
    </source>
</evidence>
<feature type="domain" description="Plant heme peroxidase family profile" evidence="20">
    <location>
        <begin position="52"/>
        <end position="349"/>
    </location>
</feature>
<feature type="active site" description="Proton acceptor" evidence="14">
    <location>
        <position position="93"/>
    </location>
</feature>
<accession>A0A6P6SU30</accession>
<feature type="binding site" evidence="16">
    <location>
        <position position="277"/>
    </location>
    <ligand>
        <name>Ca(2+)</name>
        <dbReference type="ChEBI" id="CHEBI:29108"/>
        <label>2</label>
    </ligand>
</feature>
<dbReference type="GO" id="GO:0046872">
    <property type="term" value="F:metal ion binding"/>
    <property type="evidence" value="ECO:0007669"/>
    <property type="project" value="UniProtKB-UniRule"/>
</dbReference>
<evidence type="ECO:0000256" key="15">
    <source>
        <dbReference type="PIRSR" id="PIRSR600823-2"/>
    </source>
</evidence>
<dbReference type="GO" id="GO:0005576">
    <property type="term" value="C:extracellular region"/>
    <property type="evidence" value="ECO:0007669"/>
    <property type="project" value="UniProtKB-SubCell"/>
</dbReference>
<dbReference type="Pfam" id="PF00141">
    <property type="entry name" value="peroxidase"/>
    <property type="match status" value="1"/>
</dbReference>
<keyword evidence="21" id="KW-1185">Reference proteome</keyword>
<evidence type="ECO:0000256" key="5">
    <source>
        <dbReference type="ARBA" id="ARBA00022617"/>
    </source>
</evidence>
<feature type="binding site" description="axial binding residue" evidence="16">
    <location>
        <position position="219"/>
    </location>
    <ligand>
        <name>heme b</name>
        <dbReference type="ChEBI" id="CHEBI:60344"/>
    </ligand>
    <ligandPart>
        <name>Fe</name>
        <dbReference type="ChEBI" id="CHEBI:18248"/>
    </ligandPart>
</feature>
<evidence type="ECO:0000256" key="6">
    <source>
        <dbReference type="ARBA" id="ARBA00022723"/>
    </source>
</evidence>
<name>A0A6P6SU30_COFAR</name>
<evidence type="ECO:0000256" key="17">
    <source>
        <dbReference type="PIRSR" id="PIRSR600823-4"/>
    </source>
</evidence>
<comment type="cofactor">
    <cofactor evidence="16 19">
        <name>Ca(2+)</name>
        <dbReference type="ChEBI" id="CHEBI:29108"/>
    </cofactor>
    <text evidence="16 19">Binds 2 calcium ions per subunit.</text>
</comment>
<dbReference type="PRINTS" id="PR00458">
    <property type="entry name" value="PEROXIDASE"/>
</dbReference>
<dbReference type="Gene3D" id="1.10.420.10">
    <property type="entry name" value="Peroxidase, domain 2"/>
    <property type="match status" value="1"/>
</dbReference>
<dbReference type="RefSeq" id="XP_027069291.1">
    <property type="nucleotide sequence ID" value="XM_027213490.2"/>
</dbReference>
<evidence type="ECO:0000256" key="19">
    <source>
        <dbReference type="RuleBase" id="RU362060"/>
    </source>
</evidence>
<evidence type="ECO:0000256" key="2">
    <source>
        <dbReference type="ARBA" id="ARBA00002322"/>
    </source>
</evidence>
<comment type="similarity">
    <text evidence="19">Belongs to the peroxidase family. Classical plant (class III) peroxidase subfamily.</text>
</comment>